<proteinExistence type="predicted"/>
<dbReference type="RefSeq" id="WP_345335140.1">
    <property type="nucleotide sequence ID" value="NZ_BAABJZ010000059.1"/>
</dbReference>
<accession>A0ABP9F1A1</accession>
<name>A0ABP9F1A1_9GAMM</name>
<sequence length="56" mass="6769">MKLADYRHEFHFGISRAYYQNGQRWLSERHLTQAAALAPSEEKQRYQYKLAALRLR</sequence>
<dbReference type="EMBL" id="BAABJZ010000059">
    <property type="protein sequence ID" value="GAA4885832.1"/>
    <property type="molecule type" value="Genomic_DNA"/>
</dbReference>
<evidence type="ECO:0000313" key="2">
    <source>
        <dbReference type="Proteomes" id="UP001499988"/>
    </source>
</evidence>
<gene>
    <name evidence="1" type="ORF">GCM10023333_19040</name>
</gene>
<dbReference type="Proteomes" id="UP001499988">
    <property type="component" value="Unassembled WGS sequence"/>
</dbReference>
<evidence type="ECO:0000313" key="1">
    <source>
        <dbReference type="EMBL" id="GAA4885832.1"/>
    </source>
</evidence>
<comment type="caution">
    <text evidence="1">The sequence shown here is derived from an EMBL/GenBank/DDBJ whole genome shotgun (WGS) entry which is preliminary data.</text>
</comment>
<organism evidence="1 2">
    <name type="scientific">Ferrimonas pelagia</name>
    <dbReference type="NCBI Taxonomy" id="1177826"/>
    <lineage>
        <taxon>Bacteria</taxon>
        <taxon>Pseudomonadati</taxon>
        <taxon>Pseudomonadota</taxon>
        <taxon>Gammaproteobacteria</taxon>
        <taxon>Alteromonadales</taxon>
        <taxon>Ferrimonadaceae</taxon>
        <taxon>Ferrimonas</taxon>
    </lineage>
</organism>
<protein>
    <submittedName>
        <fullName evidence="1">Uncharacterized protein</fullName>
    </submittedName>
</protein>
<keyword evidence="2" id="KW-1185">Reference proteome</keyword>
<reference evidence="2" key="1">
    <citation type="journal article" date="2019" name="Int. J. Syst. Evol. Microbiol.">
        <title>The Global Catalogue of Microorganisms (GCM) 10K type strain sequencing project: providing services to taxonomists for standard genome sequencing and annotation.</title>
        <authorList>
            <consortium name="The Broad Institute Genomics Platform"/>
            <consortium name="The Broad Institute Genome Sequencing Center for Infectious Disease"/>
            <person name="Wu L."/>
            <person name="Ma J."/>
        </authorList>
    </citation>
    <scope>NUCLEOTIDE SEQUENCE [LARGE SCALE GENOMIC DNA]</scope>
    <source>
        <strain evidence="2">JCM 18401</strain>
    </source>
</reference>